<feature type="transmembrane region" description="Helical" evidence="10">
    <location>
        <begin position="433"/>
        <end position="451"/>
    </location>
</feature>
<dbReference type="InterPro" id="IPR039421">
    <property type="entry name" value="Type_1_exporter"/>
</dbReference>
<feature type="transmembrane region" description="Helical" evidence="10">
    <location>
        <begin position="513"/>
        <end position="536"/>
    </location>
</feature>
<dbReference type="CDD" id="cd02421">
    <property type="entry name" value="Peptidase_C39_likeD"/>
    <property type="match status" value="1"/>
</dbReference>
<keyword evidence="7 10" id="KW-1133">Transmembrane helix</keyword>
<feature type="transmembrane region" description="Helical" evidence="10">
    <location>
        <begin position="408"/>
        <end position="427"/>
    </location>
</feature>
<keyword evidence="4 10" id="KW-0812">Transmembrane</keyword>
<organism evidence="14 15">
    <name type="scientific">Desulfovibrio litoralis DSM 11393</name>
    <dbReference type="NCBI Taxonomy" id="1121455"/>
    <lineage>
        <taxon>Bacteria</taxon>
        <taxon>Pseudomonadati</taxon>
        <taxon>Thermodesulfobacteriota</taxon>
        <taxon>Desulfovibrionia</taxon>
        <taxon>Desulfovibrionales</taxon>
        <taxon>Desulfovibrionaceae</taxon>
        <taxon>Desulfovibrio</taxon>
    </lineage>
</organism>
<keyword evidence="6 14" id="KW-0067">ATP-binding</keyword>
<evidence type="ECO:0000256" key="6">
    <source>
        <dbReference type="ARBA" id="ARBA00022840"/>
    </source>
</evidence>
<gene>
    <name evidence="14" type="ORF">SAMN02745728_01532</name>
</gene>
<feature type="region of interest" description="Disordered" evidence="9">
    <location>
        <begin position="1"/>
        <end position="116"/>
    </location>
</feature>
<sequence>MFKFFKKNENPEAQPAGKADDKVSEIQPQANNTSHDVLSASSVSDEKKRKESEDAEAINRLDASQTSFASTAPNSSGPSLYDRTYAPQSMPTSPLQAGQAGQSGQMGQQMGQQAAQQLGSIYGATPPRGVSIPPNPSDIDYDPPLIQCIATLFKLNGKPVSTKLLVAGLASQDGEISPSACLRSARNAGLQCKTVYRPDINSISKMTLPCILLLKDGRACVLTRIEGVRGEILLPETDLQPRSIAMSDLQEDYIGYAIYAKPDVVLDRRASNIKLLNSKRWFWDTFFNFMPMYSHVFLGSIVINLLTIAGPLFFMNVYDRVVPHKAISTLWVLAIGYATGLTFDFIIRNLRSFFTDAAGRNADIVLASKIMQQLLSIRLDNKPDSTGSLVNNIREFESLREFFSSTTLLALIDLPFLIIFLIIVSYIGGVISIVAWVAVPVIVGVGIYLQYPLQTNTEKSFKENMQKNALLVEIVNGLETVKTSMAEGKVQDRWEKIVGESARSMAQNKRLSNFSMTFTMFASQIVSVSLIIWGIYQIKEGALTQGALIGANMLVGRAMAPLSQIASMFSRLQQSRMSLKALDVLMTLPTERIEPGSYVEFGHLEHSIALENVSFKYPNSERLALDGVNIKIKPGEKVGIIGRMGSGKSTLGRLIVGLYQPTEGAIKFGGVDIRQMDTSELRSRVGYLSQDNYLFYGTVRENIAFGVVNADDRMILRAANISGVTDFVRGHPAGFGMPVGERGMALSGGQRQSVAIARSLLHDPDVLILDEPSSNMDNSSELALKQRLAGTLGSKTVLLITHRLSMLDIVDRLIIIDGGKVVADGPKKTVLNSLTSNVANQKNLKTQTQPINAATNAPQEGHGTTPRPANVAQGAGE</sequence>
<dbReference type="SUPFAM" id="SSF52540">
    <property type="entry name" value="P-loop containing nucleoside triphosphate hydrolases"/>
    <property type="match status" value="1"/>
</dbReference>
<keyword evidence="2" id="KW-0813">Transport</keyword>
<dbReference type="Proteomes" id="UP000186469">
    <property type="component" value="Unassembled WGS sequence"/>
</dbReference>
<evidence type="ECO:0000256" key="9">
    <source>
        <dbReference type="SAM" id="MobiDB-lite"/>
    </source>
</evidence>
<evidence type="ECO:0000259" key="12">
    <source>
        <dbReference type="PROSITE" id="PS50929"/>
    </source>
</evidence>
<dbReference type="FunFam" id="3.40.50.300:FF:000299">
    <property type="entry name" value="ABC transporter ATP-binding protein/permease"/>
    <property type="match status" value="1"/>
</dbReference>
<dbReference type="PROSITE" id="PS50990">
    <property type="entry name" value="PEPTIDASE_C39"/>
    <property type="match status" value="1"/>
</dbReference>
<dbReference type="GO" id="GO:0034040">
    <property type="term" value="F:ATPase-coupled lipid transmembrane transporter activity"/>
    <property type="evidence" value="ECO:0007669"/>
    <property type="project" value="TreeGrafter"/>
</dbReference>
<feature type="compositionally biased region" description="Low complexity" evidence="9">
    <location>
        <begin position="95"/>
        <end position="116"/>
    </location>
</feature>
<dbReference type="InterPro" id="IPR003593">
    <property type="entry name" value="AAA+_ATPase"/>
</dbReference>
<dbReference type="AlphaFoldDB" id="A0A1M7T400"/>
<dbReference type="STRING" id="1121455.SAMN02745728_01532"/>
<comment type="subcellular location">
    <subcellularLocation>
        <location evidence="1">Cell membrane</location>
        <topology evidence="1">Multi-pass membrane protein</topology>
    </subcellularLocation>
</comment>
<feature type="region of interest" description="Disordered" evidence="9">
    <location>
        <begin position="841"/>
        <end position="877"/>
    </location>
</feature>
<evidence type="ECO:0000256" key="1">
    <source>
        <dbReference type="ARBA" id="ARBA00004651"/>
    </source>
</evidence>
<feature type="domain" description="ABC transporter" evidence="11">
    <location>
        <begin position="608"/>
        <end position="843"/>
    </location>
</feature>
<keyword evidence="3" id="KW-1003">Cell membrane</keyword>
<evidence type="ECO:0000256" key="4">
    <source>
        <dbReference type="ARBA" id="ARBA00022692"/>
    </source>
</evidence>
<dbReference type="Gene3D" id="1.20.1560.10">
    <property type="entry name" value="ABC transporter type 1, transmembrane domain"/>
    <property type="match status" value="1"/>
</dbReference>
<dbReference type="CDD" id="cd03245">
    <property type="entry name" value="ABCC_bacteriocin_exporters"/>
    <property type="match status" value="1"/>
</dbReference>
<protein>
    <submittedName>
        <fullName evidence="14">ATP-binding cassette, subfamily C, LapB</fullName>
    </submittedName>
</protein>
<dbReference type="InterPro" id="IPR017750">
    <property type="entry name" value="ATPase_T1SS"/>
</dbReference>
<dbReference type="PANTHER" id="PTHR24221">
    <property type="entry name" value="ATP-BINDING CASSETTE SUB-FAMILY B"/>
    <property type="match status" value="1"/>
</dbReference>
<feature type="domain" description="ABC transmembrane type-1" evidence="12">
    <location>
        <begin position="296"/>
        <end position="574"/>
    </location>
</feature>
<dbReference type="SMART" id="SM00382">
    <property type="entry name" value="AAA"/>
    <property type="match status" value="1"/>
</dbReference>
<evidence type="ECO:0000256" key="2">
    <source>
        <dbReference type="ARBA" id="ARBA00022448"/>
    </source>
</evidence>
<evidence type="ECO:0000259" key="11">
    <source>
        <dbReference type="PROSITE" id="PS50893"/>
    </source>
</evidence>
<keyword evidence="8 10" id="KW-0472">Membrane</keyword>
<dbReference type="Gene3D" id="3.40.50.300">
    <property type="entry name" value="P-loop containing nucleotide triphosphate hydrolases"/>
    <property type="match status" value="1"/>
</dbReference>
<dbReference type="SUPFAM" id="SSF90123">
    <property type="entry name" value="ABC transporter transmembrane region"/>
    <property type="match status" value="1"/>
</dbReference>
<dbReference type="PROSITE" id="PS50929">
    <property type="entry name" value="ABC_TM1F"/>
    <property type="match status" value="1"/>
</dbReference>
<dbReference type="InterPro" id="IPR036640">
    <property type="entry name" value="ABC1_TM_sf"/>
</dbReference>
<feature type="compositionally biased region" description="Polar residues" evidence="9">
    <location>
        <begin position="26"/>
        <end position="43"/>
    </location>
</feature>
<evidence type="ECO:0000256" key="8">
    <source>
        <dbReference type="ARBA" id="ARBA00023136"/>
    </source>
</evidence>
<feature type="compositionally biased region" description="Polar residues" evidence="9">
    <location>
        <begin position="841"/>
        <end position="858"/>
    </location>
</feature>
<dbReference type="Pfam" id="PF00005">
    <property type="entry name" value="ABC_tran"/>
    <property type="match status" value="1"/>
</dbReference>
<dbReference type="GO" id="GO:0140359">
    <property type="term" value="F:ABC-type transporter activity"/>
    <property type="evidence" value="ECO:0007669"/>
    <property type="project" value="InterPro"/>
</dbReference>
<dbReference type="Gene3D" id="3.90.70.10">
    <property type="entry name" value="Cysteine proteinases"/>
    <property type="match status" value="1"/>
</dbReference>
<dbReference type="CDD" id="cd18587">
    <property type="entry name" value="ABC_6TM_LapB_like"/>
    <property type="match status" value="1"/>
</dbReference>
<feature type="compositionally biased region" description="Basic and acidic residues" evidence="9">
    <location>
        <begin position="1"/>
        <end position="10"/>
    </location>
</feature>
<dbReference type="PANTHER" id="PTHR24221:SF248">
    <property type="entry name" value="ABC TRANSPORTER TRANSMEMBRANE REGION"/>
    <property type="match status" value="1"/>
</dbReference>
<keyword evidence="5" id="KW-0547">Nucleotide-binding</keyword>
<dbReference type="Pfam" id="PF00664">
    <property type="entry name" value="ABC_membrane"/>
    <property type="match status" value="1"/>
</dbReference>
<dbReference type="GO" id="GO:0016887">
    <property type="term" value="F:ATP hydrolysis activity"/>
    <property type="evidence" value="ECO:0007669"/>
    <property type="project" value="InterPro"/>
</dbReference>
<dbReference type="NCBIfam" id="TIGR03375">
    <property type="entry name" value="type_I_sec_LssB"/>
    <property type="match status" value="1"/>
</dbReference>
<accession>A0A1M7T400</accession>
<feature type="transmembrane region" description="Helical" evidence="10">
    <location>
        <begin position="296"/>
        <end position="314"/>
    </location>
</feature>
<evidence type="ECO:0000256" key="3">
    <source>
        <dbReference type="ARBA" id="ARBA00022475"/>
    </source>
</evidence>
<feature type="transmembrane region" description="Helical" evidence="10">
    <location>
        <begin position="326"/>
        <end position="347"/>
    </location>
</feature>
<dbReference type="InterPro" id="IPR011527">
    <property type="entry name" value="ABC1_TM_dom"/>
</dbReference>
<evidence type="ECO:0000313" key="14">
    <source>
        <dbReference type="EMBL" id="SHN65473.1"/>
    </source>
</evidence>
<dbReference type="InterPro" id="IPR027417">
    <property type="entry name" value="P-loop_NTPase"/>
</dbReference>
<reference evidence="14 15" key="1">
    <citation type="submission" date="2016-12" db="EMBL/GenBank/DDBJ databases">
        <authorList>
            <person name="Song W.-J."/>
            <person name="Kurnit D.M."/>
        </authorList>
    </citation>
    <scope>NUCLEOTIDE SEQUENCE [LARGE SCALE GENOMIC DNA]</scope>
    <source>
        <strain evidence="14 15">DSM 11393</strain>
    </source>
</reference>
<evidence type="ECO:0000256" key="5">
    <source>
        <dbReference type="ARBA" id="ARBA00022741"/>
    </source>
</evidence>
<proteinExistence type="predicted"/>
<dbReference type="InterPro" id="IPR005074">
    <property type="entry name" value="Peptidase_C39"/>
</dbReference>
<keyword evidence="15" id="KW-1185">Reference proteome</keyword>
<dbReference type="EMBL" id="FRDI01000006">
    <property type="protein sequence ID" value="SHN65473.1"/>
    <property type="molecule type" value="Genomic_DNA"/>
</dbReference>
<feature type="domain" description="Peptidase C39" evidence="13">
    <location>
        <begin position="138"/>
        <end position="260"/>
    </location>
</feature>
<evidence type="ECO:0000256" key="10">
    <source>
        <dbReference type="SAM" id="Phobius"/>
    </source>
</evidence>
<evidence type="ECO:0000256" key="7">
    <source>
        <dbReference type="ARBA" id="ARBA00022989"/>
    </source>
</evidence>
<dbReference type="GO" id="GO:0005886">
    <property type="term" value="C:plasma membrane"/>
    <property type="evidence" value="ECO:0007669"/>
    <property type="project" value="UniProtKB-SubCell"/>
</dbReference>
<evidence type="ECO:0000313" key="15">
    <source>
        <dbReference type="Proteomes" id="UP000186469"/>
    </source>
</evidence>
<feature type="compositionally biased region" description="Polar residues" evidence="9">
    <location>
        <begin position="62"/>
        <end position="78"/>
    </location>
</feature>
<dbReference type="GO" id="GO:0005524">
    <property type="term" value="F:ATP binding"/>
    <property type="evidence" value="ECO:0007669"/>
    <property type="project" value="UniProtKB-KW"/>
</dbReference>
<evidence type="ECO:0000259" key="13">
    <source>
        <dbReference type="PROSITE" id="PS50990"/>
    </source>
</evidence>
<dbReference type="GO" id="GO:0006508">
    <property type="term" value="P:proteolysis"/>
    <property type="evidence" value="ECO:0007669"/>
    <property type="project" value="InterPro"/>
</dbReference>
<dbReference type="GO" id="GO:0008233">
    <property type="term" value="F:peptidase activity"/>
    <property type="evidence" value="ECO:0007669"/>
    <property type="project" value="InterPro"/>
</dbReference>
<dbReference type="PROSITE" id="PS50893">
    <property type="entry name" value="ABC_TRANSPORTER_2"/>
    <property type="match status" value="1"/>
</dbReference>
<dbReference type="InterPro" id="IPR003439">
    <property type="entry name" value="ABC_transporter-like_ATP-bd"/>
</dbReference>
<name>A0A1M7T400_9BACT</name>